<evidence type="ECO:0000313" key="2">
    <source>
        <dbReference type="EMBL" id="MED6124304.1"/>
    </source>
</evidence>
<protein>
    <recommendedName>
        <fullName evidence="1">Putative plant transposon protein domain-containing protein</fullName>
    </recommendedName>
</protein>
<gene>
    <name evidence="2" type="ORF">PIB30_057724</name>
</gene>
<dbReference type="EMBL" id="JASCZI010030684">
    <property type="protein sequence ID" value="MED6124304.1"/>
    <property type="molecule type" value="Genomic_DNA"/>
</dbReference>
<accession>A0ABU6RKC0</accession>
<name>A0ABU6RKC0_9FABA</name>
<sequence>MLEAKIEVGNEEFAPMSEQKRLRKWERLTKPLQVVGYTLVREFYANAWVRDEDRNLPLPYTTCVRRKEINFSPYAIHKVGCGSKGSLCRRSSCIFHDDGRHYFLRRADLKPMARGWYEFVIRSIMPTGNRSEVTVERAVLVHSIIIGEDIKVHEIIAEQIYEFVNKTIIRTKRPFSGIIQRLCAEVKVPIPNDTMIPVESSINANLMERVRGEREARRQSPPHE</sequence>
<dbReference type="Pfam" id="PF20167">
    <property type="entry name" value="Transposase_32"/>
    <property type="match status" value="1"/>
</dbReference>
<evidence type="ECO:0000259" key="1">
    <source>
        <dbReference type="Pfam" id="PF20167"/>
    </source>
</evidence>
<dbReference type="Proteomes" id="UP001341840">
    <property type="component" value="Unassembled WGS sequence"/>
</dbReference>
<organism evidence="2 3">
    <name type="scientific">Stylosanthes scabra</name>
    <dbReference type="NCBI Taxonomy" id="79078"/>
    <lineage>
        <taxon>Eukaryota</taxon>
        <taxon>Viridiplantae</taxon>
        <taxon>Streptophyta</taxon>
        <taxon>Embryophyta</taxon>
        <taxon>Tracheophyta</taxon>
        <taxon>Spermatophyta</taxon>
        <taxon>Magnoliopsida</taxon>
        <taxon>eudicotyledons</taxon>
        <taxon>Gunneridae</taxon>
        <taxon>Pentapetalae</taxon>
        <taxon>rosids</taxon>
        <taxon>fabids</taxon>
        <taxon>Fabales</taxon>
        <taxon>Fabaceae</taxon>
        <taxon>Papilionoideae</taxon>
        <taxon>50 kb inversion clade</taxon>
        <taxon>dalbergioids sensu lato</taxon>
        <taxon>Dalbergieae</taxon>
        <taxon>Pterocarpus clade</taxon>
        <taxon>Stylosanthes</taxon>
    </lineage>
</organism>
<evidence type="ECO:0000313" key="3">
    <source>
        <dbReference type="Proteomes" id="UP001341840"/>
    </source>
</evidence>
<comment type="caution">
    <text evidence="2">The sequence shown here is derived from an EMBL/GenBank/DDBJ whole genome shotgun (WGS) entry which is preliminary data.</text>
</comment>
<reference evidence="2 3" key="1">
    <citation type="journal article" date="2023" name="Plants (Basel)">
        <title>Bridging the Gap: Combining Genomics and Transcriptomics Approaches to Understand Stylosanthes scabra, an Orphan Legume from the Brazilian Caatinga.</title>
        <authorList>
            <person name="Ferreira-Neto J.R.C."/>
            <person name="da Silva M.D."/>
            <person name="Binneck E."/>
            <person name="de Melo N.F."/>
            <person name="da Silva R.H."/>
            <person name="de Melo A.L.T.M."/>
            <person name="Pandolfi V."/>
            <person name="Bustamante F.O."/>
            <person name="Brasileiro-Vidal A.C."/>
            <person name="Benko-Iseppon A.M."/>
        </authorList>
    </citation>
    <scope>NUCLEOTIDE SEQUENCE [LARGE SCALE GENOMIC DNA]</scope>
    <source>
        <tissue evidence="2">Leaves</tissue>
    </source>
</reference>
<keyword evidence="3" id="KW-1185">Reference proteome</keyword>
<feature type="domain" description="Putative plant transposon protein" evidence="1">
    <location>
        <begin position="23"/>
        <end position="189"/>
    </location>
</feature>
<dbReference type="InterPro" id="IPR046796">
    <property type="entry name" value="Transposase_32_dom"/>
</dbReference>
<proteinExistence type="predicted"/>